<dbReference type="AlphaFoldDB" id="A0A239E7H3"/>
<evidence type="ECO:0000313" key="3">
    <source>
        <dbReference type="Proteomes" id="UP000198280"/>
    </source>
</evidence>
<sequence length="138" mass="14683">MRESGAAPGDADGRDIDEHDEAAFAPAHRITGVHPAPELFASAEFVFGLAPVPLTWLRSTGAGGRPVGFRPVRPAPGSSASAGPVRSRHRQQGCVRHELTETIGIRDRRRPLGRWLEIFAAAADLSRPASVPASVDPH</sequence>
<dbReference type="EMBL" id="FZOF01000005">
    <property type="protein sequence ID" value="SNS40700.1"/>
    <property type="molecule type" value="Genomic_DNA"/>
</dbReference>
<organism evidence="2 3">
    <name type="scientific">Actinacidiphila glaucinigra</name>
    <dbReference type="NCBI Taxonomy" id="235986"/>
    <lineage>
        <taxon>Bacteria</taxon>
        <taxon>Bacillati</taxon>
        <taxon>Actinomycetota</taxon>
        <taxon>Actinomycetes</taxon>
        <taxon>Kitasatosporales</taxon>
        <taxon>Streptomycetaceae</taxon>
        <taxon>Actinacidiphila</taxon>
    </lineage>
</organism>
<protein>
    <submittedName>
        <fullName evidence="2">Uncharacterized protein</fullName>
    </submittedName>
</protein>
<proteinExistence type="predicted"/>
<feature type="region of interest" description="Disordered" evidence="1">
    <location>
        <begin position="65"/>
        <end position="93"/>
    </location>
</feature>
<keyword evidence="3" id="KW-1185">Reference proteome</keyword>
<evidence type="ECO:0000313" key="2">
    <source>
        <dbReference type="EMBL" id="SNS40700.1"/>
    </source>
</evidence>
<dbReference type="InterPro" id="IPR045592">
    <property type="entry name" value="DUF6461"/>
</dbReference>
<gene>
    <name evidence="2" type="ORF">SAMN05216252_105365</name>
</gene>
<dbReference type="RefSeq" id="WP_378361725.1">
    <property type="nucleotide sequence ID" value="NZ_JBHYWT010000109.1"/>
</dbReference>
<reference evidence="2 3" key="1">
    <citation type="submission" date="2017-06" db="EMBL/GenBank/DDBJ databases">
        <authorList>
            <person name="Kim H.J."/>
            <person name="Triplett B.A."/>
        </authorList>
    </citation>
    <scope>NUCLEOTIDE SEQUENCE [LARGE SCALE GENOMIC DNA]</scope>
    <source>
        <strain evidence="2 3">CGMCC 4.1858</strain>
    </source>
</reference>
<dbReference type="Pfam" id="PF20062">
    <property type="entry name" value="DUF6461"/>
    <property type="match status" value="1"/>
</dbReference>
<name>A0A239E7H3_9ACTN</name>
<accession>A0A239E7H3</accession>
<dbReference type="Proteomes" id="UP000198280">
    <property type="component" value="Unassembled WGS sequence"/>
</dbReference>
<evidence type="ECO:0000256" key="1">
    <source>
        <dbReference type="SAM" id="MobiDB-lite"/>
    </source>
</evidence>